<evidence type="ECO:0000313" key="1">
    <source>
        <dbReference type="EMBL" id="KIJ43756.1"/>
    </source>
</evidence>
<proteinExistence type="predicted"/>
<accession>A0A0C9VYZ7</accession>
<organism evidence="1 2">
    <name type="scientific">Sphaerobolus stellatus (strain SS14)</name>
    <dbReference type="NCBI Taxonomy" id="990650"/>
    <lineage>
        <taxon>Eukaryota</taxon>
        <taxon>Fungi</taxon>
        <taxon>Dikarya</taxon>
        <taxon>Basidiomycota</taxon>
        <taxon>Agaricomycotina</taxon>
        <taxon>Agaricomycetes</taxon>
        <taxon>Phallomycetidae</taxon>
        <taxon>Geastrales</taxon>
        <taxon>Sphaerobolaceae</taxon>
        <taxon>Sphaerobolus</taxon>
    </lineage>
</organism>
<evidence type="ECO:0000313" key="2">
    <source>
        <dbReference type="Proteomes" id="UP000054279"/>
    </source>
</evidence>
<dbReference type="EMBL" id="KN837121">
    <property type="protein sequence ID" value="KIJ43756.1"/>
    <property type="molecule type" value="Genomic_DNA"/>
</dbReference>
<sequence>GDGSEWSVQPEWEERKGLRNDVFGVKEDDELTALKERFREDPWFLEIVDYLVGDTKSMTVRERRRLHHKTAGFWIEDGKLWRVSTKATDRTARTECIPCTEGLLKARKAHEKNGHFAWDHTRLHLQDEYFWPTL</sequence>
<evidence type="ECO:0008006" key="3">
    <source>
        <dbReference type="Google" id="ProtNLM"/>
    </source>
</evidence>
<protein>
    <recommendedName>
        <fullName evidence="3">Integrase zinc-binding domain-containing protein</fullName>
    </recommendedName>
</protein>
<feature type="non-terminal residue" evidence="1">
    <location>
        <position position="134"/>
    </location>
</feature>
<gene>
    <name evidence="1" type="ORF">M422DRAFT_78784</name>
</gene>
<reference evidence="1 2" key="1">
    <citation type="submission" date="2014-06" db="EMBL/GenBank/DDBJ databases">
        <title>Evolutionary Origins and Diversification of the Mycorrhizal Mutualists.</title>
        <authorList>
            <consortium name="DOE Joint Genome Institute"/>
            <consortium name="Mycorrhizal Genomics Consortium"/>
            <person name="Kohler A."/>
            <person name="Kuo A."/>
            <person name="Nagy L.G."/>
            <person name="Floudas D."/>
            <person name="Copeland A."/>
            <person name="Barry K.W."/>
            <person name="Cichocki N."/>
            <person name="Veneault-Fourrey C."/>
            <person name="LaButti K."/>
            <person name="Lindquist E.A."/>
            <person name="Lipzen A."/>
            <person name="Lundell T."/>
            <person name="Morin E."/>
            <person name="Murat C."/>
            <person name="Riley R."/>
            <person name="Ohm R."/>
            <person name="Sun H."/>
            <person name="Tunlid A."/>
            <person name="Henrissat B."/>
            <person name="Grigoriev I.V."/>
            <person name="Hibbett D.S."/>
            <person name="Martin F."/>
        </authorList>
    </citation>
    <scope>NUCLEOTIDE SEQUENCE [LARGE SCALE GENOMIC DNA]</scope>
    <source>
        <strain evidence="1 2">SS14</strain>
    </source>
</reference>
<feature type="non-terminal residue" evidence="1">
    <location>
        <position position="1"/>
    </location>
</feature>
<name>A0A0C9VYZ7_SPHS4</name>
<dbReference type="HOGENOM" id="CLU_132418_0_0_1"/>
<dbReference type="Proteomes" id="UP000054279">
    <property type="component" value="Unassembled WGS sequence"/>
</dbReference>
<dbReference type="OrthoDB" id="3234307at2759"/>
<dbReference type="AlphaFoldDB" id="A0A0C9VYZ7"/>
<keyword evidence="2" id="KW-1185">Reference proteome</keyword>
<dbReference type="Gene3D" id="1.10.340.70">
    <property type="match status" value="1"/>
</dbReference>